<dbReference type="SUPFAM" id="SSF56176">
    <property type="entry name" value="FAD-binding/transporter-associated domain-like"/>
    <property type="match status" value="1"/>
</dbReference>
<organism evidence="6 7">
    <name type="scientific">Oryzomonas sagensis</name>
    <dbReference type="NCBI Taxonomy" id="2603857"/>
    <lineage>
        <taxon>Bacteria</taxon>
        <taxon>Pseudomonadati</taxon>
        <taxon>Thermodesulfobacteriota</taxon>
        <taxon>Desulfuromonadia</taxon>
        <taxon>Geobacterales</taxon>
        <taxon>Geobacteraceae</taxon>
        <taxon>Oryzomonas</taxon>
    </lineage>
</organism>
<evidence type="ECO:0000256" key="2">
    <source>
        <dbReference type="ARBA" id="ARBA00022630"/>
    </source>
</evidence>
<feature type="domain" description="FAD-binding PCMH-type" evidence="5">
    <location>
        <begin position="36"/>
        <end position="215"/>
    </location>
</feature>
<evidence type="ECO:0000256" key="3">
    <source>
        <dbReference type="ARBA" id="ARBA00022827"/>
    </source>
</evidence>
<dbReference type="PROSITE" id="PS51387">
    <property type="entry name" value="FAD_PCMH"/>
    <property type="match status" value="1"/>
</dbReference>
<evidence type="ECO:0000313" key="7">
    <source>
        <dbReference type="Proteomes" id="UP000798046"/>
    </source>
</evidence>
<dbReference type="SUPFAM" id="SSF55103">
    <property type="entry name" value="FAD-linked oxidases, C-terminal domain"/>
    <property type="match status" value="1"/>
</dbReference>
<dbReference type="InterPro" id="IPR016164">
    <property type="entry name" value="FAD-linked_Oxase-like_C"/>
</dbReference>
<keyword evidence="7" id="KW-1185">Reference proteome</keyword>
<reference evidence="6 7" key="1">
    <citation type="journal article" date="2020" name="Microorganisms">
        <title>Description of Three Novel Members in the Family Geobacteraceae, Oryzomonas japonicum gen. nov., sp. nov., Oryzomonas sagensis sp. nov., and Oryzomonas ruber sp. nov.</title>
        <authorList>
            <person name="Xu Z."/>
            <person name="Masuda Y."/>
            <person name="Hayakawa C."/>
            <person name="Ushijima N."/>
            <person name="Kawano K."/>
            <person name="Shiratori Y."/>
            <person name="Senoo K."/>
            <person name="Itoh H."/>
        </authorList>
    </citation>
    <scope>NUCLEOTIDE SEQUENCE [LARGE SCALE GENOMIC DNA]</scope>
    <source>
        <strain evidence="6 7">Red100</strain>
    </source>
</reference>
<dbReference type="RefSeq" id="WP_151154779.1">
    <property type="nucleotide sequence ID" value="NZ_VZRA01000001.1"/>
</dbReference>
<dbReference type="InterPro" id="IPR036318">
    <property type="entry name" value="FAD-bd_PCMH-like_sf"/>
</dbReference>
<keyword evidence="4" id="KW-0560">Oxidoreductase</keyword>
<dbReference type="InterPro" id="IPR016166">
    <property type="entry name" value="FAD-bd_PCMH"/>
</dbReference>
<dbReference type="Proteomes" id="UP000798046">
    <property type="component" value="Unassembled WGS sequence"/>
</dbReference>
<dbReference type="PANTHER" id="PTHR42934">
    <property type="entry name" value="GLYCOLATE OXIDASE SUBUNIT GLCD"/>
    <property type="match status" value="1"/>
</dbReference>
<comment type="cofactor">
    <cofactor evidence="1">
        <name>FAD</name>
        <dbReference type="ChEBI" id="CHEBI:57692"/>
    </cofactor>
</comment>
<evidence type="ECO:0000256" key="1">
    <source>
        <dbReference type="ARBA" id="ARBA00001974"/>
    </source>
</evidence>
<keyword evidence="2" id="KW-0285">Flavoprotein</keyword>
<gene>
    <name evidence="6" type="ORF">F6V30_01630</name>
</gene>
<accession>A0ABQ6TQQ0</accession>
<dbReference type="Pfam" id="PF02913">
    <property type="entry name" value="FAD-oxidase_C"/>
    <property type="match status" value="1"/>
</dbReference>
<sequence>MLDSRILGELAAIVGTDNVLTEKQDMLCYSYDATQMEFLPSAVVHPANAQEVSAVLRLANREGFPVFPRGAGSGFSGGALPKAGGIVLVTTRMNRILRIDTENLIAEVEPGVVTELFQQEVEKLGLFYPPDPASLKFSTLGGNVAENAGGPRAVKYGCTKDFVMGLEVVLPSGAIIRTGGETYKGVVGYDLTKLLCGSEGTLGIITRIIFKLLPYPDAKKTMLTIFDSIDGAAKAVSAIIGGKIIPTTLEFMDYATLQCVERRFNLGIPPEGRAVLLIEVDGDRDLIEKQAGQIHAIIKPLGLVQFRAAANAAESEQLWKVRRLVSPSLRDINPDKTNEDIVVPRSKVPDVIRRIEAIQRKYDVPIVNFGHAGDGNIHVNVMIDKQIPGMPERAEGAVKEIFQAALDLGGTMSGEHGVGLSKAPYIELELSPDQIGAMKAVKHALDPNNILNPGKMFPGGEGTHAAG</sequence>
<dbReference type="InterPro" id="IPR004113">
    <property type="entry name" value="FAD-bd_oxidored_4_C"/>
</dbReference>
<dbReference type="InterPro" id="IPR016171">
    <property type="entry name" value="Vanillyl_alc_oxidase_C-sub2"/>
</dbReference>
<dbReference type="InterPro" id="IPR016169">
    <property type="entry name" value="FAD-bd_PCMH_sub2"/>
</dbReference>
<dbReference type="Gene3D" id="1.10.45.10">
    <property type="entry name" value="Vanillyl-alcohol Oxidase, Chain A, domain 4"/>
    <property type="match status" value="1"/>
</dbReference>
<dbReference type="InterPro" id="IPR006094">
    <property type="entry name" value="Oxid_FAD_bind_N"/>
</dbReference>
<dbReference type="EMBL" id="VZRA01000001">
    <property type="protein sequence ID" value="KAB0671311.1"/>
    <property type="molecule type" value="Genomic_DNA"/>
</dbReference>
<evidence type="ECO:0000259" key="5">
    <source>
        <dbReference type="PROSITE" id="PS51387"/>
    </source>
</evidence>
<evidence type="ECO:0000313" key="6">
    <source>
        <dbReference type="EMBL" id="KAB0671311.1"/>
    </source>
</evidence>
<dbReference type="Gene3D" id="3.30.465.10">
    <property type="match status" value="1"/>
</dbReference>
<protein>
    <submittedName>
        <fullName evidence="6">FAD-binding protein</fullName>
    </submittedName>
</protein>
<evidence type="ECO:0000256" key="4">
    <source>
        <dbReference type="ARBA" id="ARBA00023002"/>
    </source>
</evidence>
<proteinExistence type="predicted"/>
<dbReference type="Pfam" id="PF01565">
    <property type="entry name" value="FAD_binding_4"/>
    <property type="match status" value="1"/>
</dbReference>
<keyword evidence="3" id="KW-0274">FAD</keyword>
<comment type="caution">
    <text evidence="6">The sequence shown here is derived from an EMBL/GenBank/DDBJ whole genome shotgun (WGS) entry which is preliminary data.</text>
</comment>
<dbReference type="InterPro" id="IPR051914">
    <property type="entry name" value="FAD-linked_OxidoTrans_Type4"/>
</dbReference>
<dbReference type="PANTHER" id="PTHR42934:SF3">
    <property type="entry name" value="D-LACTATE DEHYDROGENASE"/>
    <property type="match status" value="1"/>
</dbReference>
<dbReference type="Gene3D" id="3.30.70.2740">
    <property type="match status" value="1"/>
</dbReference>
<name>A0ABQ6TQQ0_9BACT</name>